<name>A0A073J8F2_9RHOB</name>
<gene>
    <name evidence="1" type="ORF">SUH3_11975</name>
</gene>
<sequence length="106" mass="10891">MKNYIQEGKNLTVPAPYDVEPGAGVLVGAMFGFATGKALAGELVTIARTGVYSHQKLGAQAWVVGAKVFWNDANRECTTVASGNTHIGFAVAAAADPSAEGLVALI</sequence>
<keyword evidence="2" id="KW-1185">Reference proteome</keyword>
<comment type="caution">
    <text evidence="1">The sequence shown here is derived from an EMBL/GenBank/DDBJ whole genome shotgun (WGS) entry which is preliminary data.</text>
</comment>
<organism evidence="1 2">
    <name type="scientific">Pseudosulfitobacter pseudonitzschiae</name>
    <dbReference type="NCBI Taxonomy" id="1402135"/>
    <lineage>
        <taxon>Bacteria</taxon>
        <taxon>Pseudomonadati</taxon>
        <taxon>Pseudomonadota</taxon>
        <taxon>Alphaproteobacteria</taxon>
        <taxon>Rhodobacterales</taxon>
        <taxon>Roseobacteraceae</taxon>
        <taxon>Pseudosulfitobacter</taxon>
    </lineage>
</organism>
<evidence type="ECO:0008006" key="3">
    <source>
        <dbReference type="Google" id="ProtNLM"/>
    </source>
</evidence>
<dbReference type="EMBL" id="JAMD01000021">
    <property type="protein sequence ID" value="KEJ93982.1"/>
    <property type="molecule type" value="Genomic_DNA"/>
</dbReference>
<dbReference type="OrthoDB" id="5365964at2"/>
<reference evidence="1 2" key="1">
    <citation type="submission" date="2014-01" db="EMBL/GenBank/DDBJ databases">
        <title>Sulfitobacter sp. H3 (MCCC 1A00686) Genome Sequencing.</title>
        <authorList>
            <person name="Lai Q."/>
            <person name="Hong Z."/>
        </authorList>
    </citation>
    <scope>NUCLEOTIDE SEQUENCE [LARGE SCALE GENOMIC DNA]</scope>
    <source>
        <strain evidence="1 2">H3</strain>
    </source>
</reference>
<evidence type="ECO:0000313" key="1">
    <source>
        <dbReference type="EMBL" id="KEJ93982.1"/>
    </source>
</evidence>
<protein>
    <recommendedName>
        <fullName evidence="3">DUF2190 family protein</fullName>
    </recommendedName>
</protein>
<dbReference type="Proteomes" id="UP000027746">
    <property type="component" value="Unassembled WGS sequence"/>
</dbReference>
<accession>A0A073J8F2</accession>
<proteinExistence type="predicted"/>
<dbReference type="AlphaFoldDB" id="A0A073J8F2"/>
<dbReference type="Pfam" id="PF09956">
    <property type="entry name" value="Phage_cement_2"/>
    <property type="match status" value="1"/>
</dbReference>
<dbReference type="RefSeq" id="WP_037931104.1">
    <property type="nucleotide sequence ID" value="NZ_FQVP01000008.1"/>
</dbReference>
<dbReference type="InterPro" id="IPR011231">
    <property type="entry name" value="Phage_VT1-Sakai_H0018"/>
</dbReference>
<evidence type="ECO:0000313" key="2">
    <source>
        <dbReference type="Proteomes" id="UP000027746"/>
    </source>
</evidence>